<feature type="region of interest" description="Disordered" evidence="1">
    <location>
        <begin position="483"/>
        <end position="546"/>
    </location>
</feature>
<evidence type="ECO:0000313" key="2">
    <source>
        <dbReference type="EMBL" id="CAD6267419.1"/>
    </source>
</evidence>
<dbReference type="PANTHER" id="PTHR33087">
    <property type="entry name" value="OS07G0539200 PROTEIN"/>
    <property type="match status" value="1"/>
</dbReference>
<name>A0A811RC30_9POAL</name>
<feature type="compositionally biased region" description="Low complexity" evidence="1">
    <location>
        <begin position="518"/>
        <end position="531"/>
    </location>
</feature>
<feature type="region of interest" description="Disordered" evidence="1">
    <location>
        <begin position="560"/>
        <end position="586"/>
    </location>
</feature>
<accession>A0A811RC30</accession>
<dbReference type="AlphaFoldDB" id="A0A811RC30"/>
<dbReference type="EMBL" id="CAJGYO010000014">
    <property type="protein sequence ID" value="CAD6267419.1"/>
    <property type="molecule type" value="Genomic_DNA"/>
</dbReference>
<comment type="caution">
    <text evidence="2">The sequence shown here is derived from an EMBL/GenBank/DDBJ whole genome shotgun (WGS) entry which is preliminary data.</text>
</comment>
<sequence length="657" mass="70083">MASSQTACEALKPPPCIIDWTEQVARAEEDLANAVTVSMIGNEPLAAVEEVAAVIAERIDVVASSLVLRQASSSSYLLILPDIALVERLVGLRQPISSSGFNFRLLCKRWSRLAGAQGRVLPFLLHIELRGIPNHVWETSTVDRFLSPHAWVQQVHPDTLGLVDLSCFRCLAWCSDPSALPLSKELWVVEPPMAVIEDPPVKRVLSYPVNIRYSVALQPEEPNPPPSDGGDDDDGDCARRRRRVRSPSQLPSGPAGGELSNHGGGSRRRSVQGRGMQSVLRKSHASHPLTACSLLLAEALGSVAALQEWDVGRPGLVVAARGPEDVPTSDEVAAANATGSDTDAIERVLGEPLIYSRASPTCMLREENSGSSVVSGPAEVAHTGMELGPRCVFLDSPVLGCNSIMDHIGLGEATVGSFPGQLTVPCSDPPVGKATDEAPTPASPRSPQRYPAPVIPEFNPPSLDFPLSISEARPVTPLVGERLSTAAPSDPAPPPAQPLHAGGAQVRVYSRRRRHVRSPAPASPAVADAPSLGSGAKSRLQNLDKVRKPVDRLVPLPVIQKRRKKAAPSGSLPRRSRRVAGAAPCSPGPVLSVTQMRVMRQLGFEEREIIQPEAQDIYSKLFGPLLSDSHVCALAAIFGWEVGTGEQVRAADVLTML</sequence>
<dbReference type="InterPro" id="IPR053253">
    <property type="entry name" value="Sex_diff_modulator"/>
</dbReference>
<feature type="region of interest" description="Disordered" evidence="1">
    <location>
        <begin position="426"/>
        <end position="452"/>
    </location>
</feature>
<dbReference type="Proteomes" id="UP000604825">
    <property type="component" value="Unassembled WGS sequence"/>
</dbReference>
<evidence type="ECO:0000313" key="3">
    <source>
        <dbReference type="Proteomes" id="UP000604825"/>
    </source>
</evidence>
<gene>
    <name evidence="2" type="ORF">NCGR_LOCUS50724</name>
</gene>
<reference evidence="2" key="1">
    <citation type="submission" date="2020-10" db="EMBL/GenBank/DDBJ databases">
        <authorList>
            <person name="Han B."/>
            <person name="Lu T."/>
            <person name="Zhao Q."/>
            <person name="Huang X."/>
            <person name="Zhao Y."/>
        </authorList>
    </citation>
    <scope>NUCLEOTIDE SEQUENCE</scope>
</reference>
<evidence type="ECO:0000256" key="1">
    <source>
        <dbReference type="SAM" id="MobiDB-lite"/>
    </source>
</evidence>
<protein>
    <recommendedName>
        <fullName evidence="4">DUF4283 domain-containing protein</fullName>
    </recommendedName>
</protein>
<feature type="region of interest" description="Disordered" evidence="1">
    <location>
        <begin position="216"/>
        <end position="282"/>
    </location>
</feature>
<proteinExistence type="predicted"/>
<feature type="compositionally biased region" description="Low complexity" evidence="1">
    <location>
        <begin position="498"/>
        <end position="508"/>
    </location>
</feature>
<evidence type="ECO:0008006" key="4">
    <source>
        <dbReference type="Google" id="ProtNLM"/>
    </source>
</evidence>
<dbReference type="PANTHER" id="PTHR33087:SF51">
    <property type="entry name" value="CCHC-TYPE DOMAIN-CONTAINING PROTEIN"/>
    <property type="match status" value="1"/>
</dbReference>
<keyword evidence="3" id="KW-1185">Reference proteome</keyword>
<organism evidence="2 3">
    <name type="scientific">Miscanthus lutarioriparius</name>
    <dbReference type="NCBI Taxonomy" id="422564"/>
    <lineage>
        <taxon>Eukaryota</taxon>
        <taxon>Viridiplantae</taxon>
        <taxon>Streptophyta</taxon>
        <taxon>Embryophyta</taxon>
        <taxon>Tracheophyta</taxon>
        <taxon>Spermatophyta</taxon>
        <taxon>Magnoliopsida</taxon>
        <taxon>Liliopsida</taxon>
        <taxon>Poales</taxon>
        <taxon>Poaceae</taxon>
        <taxon>PACMAD clade</taxon>
        <taxon>Panicoideae</taxon>
        <taxon>Andropogonodae</taxon>
        <taxon>Andropogoneae</taxon>
        <taxon>Saccharinae</taxon>
        <taxon>Miscanthus</taxon>
    </lineage>
</organism>
<dbReference type="OrthoDB" id="690292at2759"/>